<feature type="compositionally biased region" description="Basic and acidic residues" evidence="2">
    <location>
        <begin position="498"/>
        <end position="517"/>
    </location>
</feature>
<reference evidence="3 4" key="1">
    <citation type="submission" date="2020-06" db="EMBL/GenBank/DDBJ databases">
        <title>The endosymbiont of the kinetoplastid Bodo saltans is a Paracaedibacter-like alpha-proteobacterium possessing a putative toxin-antitoxin system.</title>
        <authorList>
            <person name="Midha S."/>
            <person name="Rigden D.J."/>
            <person name="Siozios S."/>
            <person name="Hurst G.D.D."/>
            <person name="Jackson A.P."/>
        </authorList>
    </citation>
    <scope>NUCLEOTIDE SEQUENCE [LARGE SCALE GENOMIC DNA]</scope>
    <source>
        <strain evidence="3">Lake Konstanz</strain>
    </source>
</reference>
<feature type="region of interest" description="Disordered" evidence="2">
    <location>
        <begin position="498"/>
        <end position="560"/>
    </location>
</feature>
<feature type="region of interest" description="Disordered" evidence="2">
    <location>
        <begin position="611"/>
        <end position="630"/>
    </location>
</feature>
<keyword evidence="4" id="KW-1185">Reference proteome</keyword>
<sequence>MRAGSLLNITGTAMQSFLGDWRAKQIHVGGVKEGTQSRHESGGVSVNIKLTASVHGEWGREQSVVYRPVYYHFNFLFVGEVDELHMYGGVIRASFGLGRIRKLVLHHKVDTGDQSGGGAGITFPLSPSAVSSGVMDNIKSLSVSISMGGMVRLNGGRCVFDVPGIKVDDWIDLDMPAVQYDTRTTITATVNNTTLGDAAPTGTTAIGSIGMQVGDVPVHMDVPSGIVPGHEGRTHAWHDHRYAQLEAKALRAQRLTADEQKELDSYRREIEAQRAAEAAERAARQQAEVDRRKAEAKQLVEEGIAKEKAEEKRKELLRSKQRVGTLTLDERDELQDMLDRDAAQRAAQPAAAAAAAASAPQHVDPLGDINTNNLTPSDRQKIQEMSDRYIGLPGEKAAKVEQAQQMLAYLKSQLPTDKADQAFRVLAEKGIFNQVLLASAGSLAGLGAGVGITLEVVGGIVLAPEIVMGALIAGGVYVTYEIATYLIDKIRSTSGDAAARDAEDTFERRRHEGDRSRSAAVPRAGSQSAAAGGNPDPDDDLTKCPTEPFNPKAKENYTTSKNHRSFGKFVKGKDGFWYTRDLAGHGDSAWKRYVEKASGLEHDADLDKCGKIIPKHKGPKGKNIPWKELS</sequence>
<dbReference type="AlphaFoldDB" id="A0A7L9RUG8"/>
<organism evidence="3 4">
    <name type="scientific">Candidatus Bodocaedibacter vickermanii</name>
    <dbReference type="NCBI Taxonomy" id="2741701"/>
    <lineage>
        <taxon>Bacteria</taxon>
        <taxon>Pseudomonadati</taxon>
        <taxon>Pseudomonadota</taxon>
        <taxon>Alphaproteobacteria</taxon>
        <taxon>Holosporales</taxon>
        <taxon>Candidatus Paracaedibacteraceae</taxon>
        <taxon>Candidatus Bodocaedibacter</taxon>
    </lineage>
</organism>
<gene>
    <name evidence="3" type="ORF">CPBP_00962</name>
</gene>
<dbReference type="KEGG" id="pbal:CPBP_00962"/>
<dbReference type="Proteomes" id="UP000594001">
    <property type="component" value="Chromosome"/>
</dbReference>
<accession>A0A7L9RUG8</accession>
<protein>
    <submittedName>
        <fullName evidence="3">Uncharacterized protein</fullName>
    </submittedName>
</protein>
<evidence type="ECO:0000256" key="1">
    <source>
        <dbReference type="SAM" id="Coils"/>
    </source>
</evidence>
<feature type="region of interest" description="Disordered" evidence="2">
    <location>
        <begin position="349"/>
        <end position="376"/>
    </location>
</feature>
<feature type="compositionally biased region" description="Low complexity" evidence="2">
    <location>
        <begin position="349"/>
        <end position="361"/>
    </location>
</feature>
<feature type="coiled-coil region" evidence="1">
    <location>
        <begin position="242"/>
        <end position="302"/>
    </location>
</feature>
<keyword evidence="1" id="KW-0175">Coiled coil</keyword>
<evidence type="ECO:0000256" key="2">
    <source>
        <dbReference type="SAM" id="MobiDB-lite"/>
    </source>
</evidence>
<evidence type="ECO:0000313" key="3">
    <source>
        <dbReference type="EMBL" id="QOL20181.1"/>
    </source>
</evidence>
<dbReference type="EMBL" id="CP054719">
    <property type="protein sequence ID" value="QOL20181.1"/>
    <property type="molecule type" value="Genomic_DNA"/>
</dbReference>
<proteinExistence type="predicted"/>
<evidence type="ECO:0000313" key="4">
    <source>
        <dbReference type="Proteomes" id="UP000594001"/>
    </source>
</evidence>
<name>A0A7L9RUG8_9PROT</name>